<dbReference type="PANTHER" id="PTHR30302:SF1">
    <property type="entry name" value="HYDROGENASE 2 MATURATION PROTEASE"/>
    <property type="match status" value="1"/>
</dbReference>
<sequence length="186" mass="20698">MNLLFKPYNMNIKERPPVAICSDSHFFEKDKSNSILVMGVGNYLMGDEGIGVHIIQEMSKNQLPEYIDILDGGTGGFLLLNCFEAYKTIIFVDATMDGKPAGTISLIRPKFASDFPSALSVHDVGLKDMIEAVYLMEEIPDIHLFTVSIEELNPMTIELNEKVSAAIPEIIKQILNHSAELHLKKS</sequence>
<dbReference type="SUPFAM" id="SSF53163">
    <property type="entry name" value="HybD-like"/>
    <property type="match status" value="1"/>
</dbReference>
<dbReference type="Gene3D" id="3.40.50.1450">
    <property type="entry name" value="HybD-like"/>
    <property type="match status" value="1"/>
</dbReference>
<dbReference type="InterPro" id="IPR000671">
    <property type="entry name" value="Peptidase_A31"/>
</dbReference>
<dbReference type="InterPro" id="IPR023430">
    <property type="entry name" value="Pept_HybD-like_dom_sf"/>
</dbReference>
<evidence type="ECO:0000256" key="3">
    <source>
        <dbReference type="ARBA" id="ARBA00022750"/>
    </source>
</evidence>
<dbReference type="Proteomes" id="UP000256429">
    <property type="component" value="Unassembled WGS sequence"/>
</dbReference>
<keyword evidence="4" id="KW-0378">Hydrolase</keyword>
<organism evidence="5 6">
    <name type="scientific">Lutibacter oceani</name>
    <dbReference type="NCBI Taxonomy" id="1853311"/>
    <lineage>
        <taxon>Bacteria</taxon>
        <taxon>Pseudomonadati</taxon>
        <taxon>Bacteroidota</taxon>
        <taxon>Flavobacteriia</taxon>
        <taxon>Flavobacteriales</taxon>
        <taxon>Flavobacteriaceae</taxon>
        <taxon>Lutibacter</taxon>
    </lineage>
</organism>
<evidence type="ECO:0000256" key="4">
    <source>
        <dbReference type="ARBA" id="ARBA00022801"/>
    </source>
</evidence>
<dbReference type="GO" id="GO:0004190">
    <property type="term" value="F:aspartic-type endopeptidase activity"/>
    <property type="evidence" value="ECO:0007669"/>
    <property type="project" value="UniProtKB-KW"/>
</dbReference>
<dbReference type="Pfam" id="PF01750">
    <property type="entry name" value="HycI"/>
    <property type="match status" value="1"/>
</dbReference>
<keyword evidence="3" id="KW-0064">Aspartyl protease</keyword>
<dbReference type="PANTHER" id="PTHR30302">
    <property type="entry name" value="HYDROGENASE 1 MATURATION PROTEASE"/>
    <property type="match status" value="1"/>
</dbReference>
<dbReference type="NCBIfam" id="TIGR00072">
    <property type="entry name" value="hydrog_prot"/>
    <property type="match status" value="1"/>
</dbReference>
<name>A0A3D9RM20_9FLAO</name>
<comment type="caution">
    <text evidence="5">The sequence shown here is derived from an EMBL/GenBank/DDBJ whole genome shotgun (WGS) entry which is preliminary data.</text>
</comment>
<dbReference type="PRINTS" id="PR00446">
    <property type="entry name" value="HYDRGNUPTAKE"/>
</dbReference>
<evidence type="ECO:0000313" key="5">
    <source>
        <dbReference type="EMBL" id="REE80827.1"/>
    </source>
</evidence>
<comment type="similarity">
    <text evidence="1">Belongs to the peptidase A31 family.</text>
</comment>
<dbReference type="AlphaFoldDB" id="A0A3D9RM20"/>
<reference evidence="5 6" key="1">
    <citation type="submission" date="2018-08" db="EMBL/GenBank/DDBJ databases">
        <title>Genomic Encyclopedia of Type Strains, Phase III (KMG-III): the genomes of soil and plant-associated and newly described type strains.</title>
        <authorList>
            <person name="Whitman W."/>
        </authorList>
    </citation>
    <scope>NUCLEOTIDE SEQUENCE [LARGE SCALE GENOMIC DNA]</scope>
    <source>
        <strain evidence="5 6">325-5</strain>
    </source>
</reference>
<dbReference type="EMBL" id="QTTQ01000011">
    <property type="protein sequence ID" value="REE80827.1"/>
    <property type="molecule type" value="Genomic_DNA"/>
</dbReference>
<dbReference type="GO" id="GO:0016485">
    <property type="term" value="P:protein processing"/>
    <property type="evidence" value="ECO:0007669"/>
    <property type="project" value="TreeGrafter"/>
</dbReference>
<protein>
    <submittedName>
        <fullName evidence="5">Hydrogenase maturation protease</fullName>
    </submittedName>
</protein>
<evidence type="ECO:0000256" key="1">
    <source>
        <dbReference type="ARBA" id="ARBA00006814"/>
    </source>
</evidence>
<proteinExistence type="inferred from homology"/>
<keyword evidence="2 5" id="KW-0645">Protease</keyword>
<evidence type="ECO:0000313" key="6">
    <source>
        <dbReference type="Proteomes" id="UP000256429"/>
    </source>
</evidence>
<keyword evidence="6" id="KW-1185">Reference proteome</keyword>
<evidence type="ECO:0000256" key="2">
    <source>
        <dbReference type="ARBA" id="ARBA00022670"/>
    </source>
</evidence>
<gene>
    <name evidence="5" type="ORF">BX611_2483</name>
</gene>
<accession>A0A3D9RM20</accession>
<dbReference type="GO" id="GO:0008047">
    <property type="term" value="F:enzyme activator activity"/>
    <property type="evidence" value="ECO:0007669"/>
    <property type="project" value="InterPro"/>
</dbReference>